<comment type="similarity">
    <text evidence="1 6">Belongs to the XseB family.</text>
</comment>
<dbReference type="GO" id="GO:0005829">
    <property type="term" value="C:cytosol"/>
    <property type="evidence" value="ECO:0007669"/>
    <property type="project" value="TreeGrafter"/>
</dbReference>
<dbReference type="NCBIfam" id="TIGR01280">
    <property type="entry name" value="xseB"/>
    <property type="match status" value="1"/>
</dbReference>
<comment type="function">
    <text evidence="6">Bidirectionally degrades single-stranded DNA into large acid-insoluble oligonucleotides, which are then degraded further into small acid-soluble oligonucleotides.</text>
</comment>
<dbReference type="AlphaFoldDB" id="A0A833H5G4"/>
<dbReference type="Proteomes" id="UP000460298">
    <property type="component" value="Unassembled WGS sequence"/>
</dbReference>
<dbReference type="GO" id="GO:0008855">
    <property type="term" value="F:exodeoxyribonuclease VII activity"/>
    <property type="evidence" value="ECO:0007669"/>
    <property type="project" value="UniProtKB-UniRule"/>
</dbReference>
<dbReference type="HAMAP" id="MF_00337">
    <property type="entry name" value="Exonuc_7_S"/>
    <property type="match status" value="1"/>
</dbReference>
<evidence type="ECO:0000256" key="1">
    <source>
        <dbReference type="ARBA" id="ARBA00009998"/>
    </source>
</evidence>
<dbReference type="NCBIfam" id="NF002140">
    <property type="entry name" value="PRK00977.1-4"/>
    <property type="match status" value="1"/>
</dbReference>
<dbReference type="EC" id="3.1.11.6" evidence="6"/>
<accession>A0A833H5G4</accession>
<evidence type="ECO:0000256" key="4">
    <source>
        <dbReference type="ARBA" id="ARBA00022801"/>
    </source>
</evidence>
<keyword evidence="5 6" id="KW-0269">Exonuclease</keyword>
<dbReference type="Pfam" id="PF02609">
    <property type="entry name" value="Exonuc_VII_S"/>
    <property type="match status" value="1"/>
</dbReference>
<keyword evidence="4 6" id="KW-0378">Hydrolase</keyword>
<dbReference type="EMBL" id="WBUI01000001">
    <property type="protein sequence ID" value="KAB2935460.1"/>
    <property type="molecule type" value="Genomic_DNA"/>
</dbReference>
<gene>
    <name evidence="6" type="primary">xseB</name>
    <name evidence="7" type="ORF">F9K24_01655</name>
</gene>
<dbReference type="PANTHER" id="PTHR34137">
    <property type="entry name" value="EXODEOXYRIBONUCLEASE 7 SMALL SUBUNIT"/>
    <property type="match status" value="1"/>
</dbReference>
<dbReference type="OrthoDB" id="9808145at2"/>
<comment type="caution">
    <text evidence="7">The sequence shown here is derived from an EMBL/GenBank/DDBJ whole genome shotgun (WGS) entry which is preliminary data.</text>
</comment>
<sequence length="85" mass="9955">MSKKRKDTEEFRFEDALDRLEEITRNLESGELSLDESLAAYEEGIKLRDLCTDYLGQAEKRLQMLQKKDGELRPVDIQEEEASLF</sequence>
<dbReference type="PANTHER" id="PTHR34137:SF1">
    <property type="entry name" value="EXODEOXYRIBONUCLEASE 7 SMALL SUBUNIT"/>
    <property type="match status" value="1"/>
</dbReference>
<comment type="subunit">
    <text evidence="6">Heterooligomer composed of large and small subunits.</text>
</comment>
<dbReference type="Gene3D" id="1.10.287.1040">
    <property type="entry name" value="Exonuclease VII, small subunit"/>
    <property type="match status" value="1"/>
</dbReference>
<dbReference type="SUPFAM" id="SSF116842">
    <property type="entry name" value="XseB-like"/>
    <property type="match status" value="1"/>
</dbReference>
<keyword evidence="3 6" id="KW-0540">Nuclease</keyword>
<comment type="subcellular location">
    <subcellularLocation>
        <location evidence="6">Cytoplasm</location>
    </subcellularLocation>
</comment>
<dbReference type="InterPro" id="IPR003761">
    <property type="entry name" value="Exonuc_VII_S"/>
</dbReference>
<evidence type="ECO:0000313" key="7">
    <source>
        <dbReference type="EMBL" id="KAB2935460.1"/>
    </source>
</evidence>
<dbReference type="GO" id="GO:0009318">
    <property type="term" value="C:exodeoxyribonuclease VII complex"/>
    <property type="evidence" value="ECO:0007669"/>
    <property type="project" value="UniProtKB-UniRule"/>
</dbReference>
<dbReference type="GO" id="GO:0006308">
    <property type="term" value="P:DNA catabolic process"/>
    <property type="evidence" value="ECO:0007669"/>
    <property type="project" value="UniProtKB-UniRule"/>
</dbReference>
<dbReference type="InterPro" id="IPR037004">
    <property type="entry name" value="Exonuc_VII_ssu_sf"/>
</dbReference>
<evidence type="ECO:0000313" key="8">
    <source>
        <dbReference type="Proteomes" id="UP000460298"/>
    </source>
</evidence>
<evidence type="ECO:0000256" key="3">
    <source>
        <dbReference type="ARBA" id="ARBA00022722"/>
    </source>
</evidence>
<dbReference type="RefSeq" id="WP_002774413.1">
    <property type="nucleotide sequence ID" value="NZ_JQDG01000060.1"/>
</dbReference>
<evidence type="ECO:0000256" key="2">
    <source>
        <dbReference type="ARBA" id="ARBA00022490"/>
    </source>
</evidence>
<evidence type="ECO:0000256" key="6">
    <source>
        <dbReference type="HAMAP-Rule" id="MF_00337"/>
    </source>
</evidence>
<evidence type="ECO:0000256" key="5">
    <source>
        <dbReference type="ARBA" id="ARBA00022839"/>
    </source>
</evidence>
<comment type="catalytic activity">
    <reaction evidence="6">
        <text>Exonucleolytic cleavage in either 5'- to 3'- or 3'- to 5'-direction to yield nucleoside 5'-phosphates.</text>
        <dbReference type="EC" id="3.1.11.6"/>
    </reaction>
</comment>
<organism evidence="7 8">
    <name type="scientific">Leptonema illini</name>
    <dbReference type="NCBI Taxonomy" id="183"/>
    <lineage>
        <taxon>Bacteria</taxon>
        <taxon>Pseudomonadati</taxon>
        <taxon>Spirochaetota</taxon>
        <taxon>Spirochaetia</taxon>
        <taxon>Leptospirales</taxon>
        <taxon>Leptospiraceae</taxon>
        <taxon>Leptonema</taxon>
    </lineage>
</organism>
<name>A0A833H5G4_9LEPT</name>
<proteinExistence type="inferred from homology"/>
<keyword evidence="2 6" id="KW-0963">Cytoplasm</keyword>
<reference evidence="7 8" key="1">
    <citation type="submission" date="2019-10" db="EMBL/GenBank/DDBJ databases">
        <title>Extracellular Electron Transfer in a Candidatus Methanoperedens spp. Enrichment Culture.</title>
        <authorList>
            <person name="Berger S."/>
            <person name="Rangel Shaw D."/>
            <person name="Berben T."/>
            <person name="In 'T Zandt M."/>
            <person name="Frank J."/>
            <person name="Reimann J."/>
            <person name="Jetten M.S.M."/>
            <person name="Welte C.U."/>
        </authorList>
    </citation>
    <scope>NUCLEOTIDE SEQUENCE [LARGE SCALE GENOMIC DNA]</scope>
    <source>
        <strain evidence="7">SB12</strain>
    </source>
</reference>
<protein>
    <recommendedName>
        <fullName evidence="6">Exodeoxyribonuclease 7 small subunit</fullName>
        <ecNumber evidence="6">3.1.11.6</ecNumber>
    </recommendedName>
    <alternativeName>
        <fullName evidence="6">Exodeoxyribonuclease VII small subunit</fullName>
        <shortName evidence="6">Exonuclease VII small subunit</shortName>
    </alternativeName>
</protein>